<organism evidence="2 3">
    <name type="scientific">Paracoccidioides brasiliensis</name>
    <dbReference type="NCBI Taxonomy" id="121759"/>
    <lineage>
        <taxon>Eukaryota</taxon>
        <taxon>Fungi</taxon>
        <taxon>Dikarya</taxon>
        <taxon>Ascomycota</taxon>
        <taxon>Pezizomycotina</taxon>
        <taxon>Eurotiomycetes</taxon>
        <taxon>Eurotiomycetidae</taxon>
        <taxon>Onygenales</taxon>
        <taxon>Ajellomycetaceae</taxon>
        <taxon>Paracoccidioides</taxon>
    </lineage>
</organism>
<evidence type="ECO:0000313" key="2">
    <source>
        <dbReference type="EMBL" id="ODH26374.1"/>
    </source>
</evidence>
<comment type="caution">
    <text evidence="2">The sequence shown here is derived from an EMBL/GenBank/DDBJ whole genome shotgun (WGS) entry which is preliminary data.</text>
</comment>
<evidence type="ECO:0000313" key="3">
    <source>
        <dbReference type="Proteomes" id="UP000242814"/>
    </source>
</evidence>
<protein>
    <submittedName>
        <fullName evidence="2">Uncharacterized protein</fullName>
    </submittedName>
</protein>
<gene>
    <name evidence="2" type="ORF">ACO22_04652</name>
</gene>
<dbReference type="Proteomes" id="UP000242814">
    <property type="component" value="Unassembled WGS sequence"/>
</dbReference>
<dbReference type="EMBL" id="LZYO01000189">
    <property type="protein sequence ID" value="ODH26374.1"/>
    <property type="molecule type" value="Genomic_DNA"/>
</dbReference>
<reference evidence="2 3" key="1">
    <citation type="submission" date="2016-06" db="EMBL/GenBank/DDBJ databases">
        <authorList>
            <person name="Kjaerup R.B."/>
            <person name="Dalgaard T.S."/>
            <person name="Juul-Madsen H.R."/>
        </authorList>
    </citation>
    <scope>NUCLEOTIDE SEQUENCE [LARGE SCALE GENOMIC DNA]</scope>
    <source>
        <strain evidence="2 3">Pb300</strain>
    </source>
</reference>
<proteinExistence type="predicted"/>
<dbReference type="AlphaFoldDB" id="A0A1D2JCL9"/>
<evidence type="ECO:0000256" key="1">
    <source>
        <dbReference type="SAM" id="MobiDB-lite"/>
    </source>
</evidence>
<feature type="region of interest" description="Disordered" evidence="1">
    <location>
        <begin position="1"/>
        <end position="44"/>
    </location>
</feature>
<accession>A0A1D2JCL9</accession>
<dbReference type="VEuPathDB" id="FungiDB:PADG_05370"/>
<sequence length="44" mass="4632">MSIPRKTDGGATFAFRSTPAAPPVDPLRRLPSDFGATGTKDSLK</sequence>
<name>A0A1D2JCL9_PARBR</name>